<accession>A0A0H3ABN6</accession>
<dbReference type="HOGENOM" id="CLU_057483_1_0_7"/>
<evidence type="ECO:0000313" key="3">
    <source>
        <dbReference type="Proteomes" id="UP000009173"/>
    </source>
</evidence>
<feature type="transmembrane region" description="Helical" evidence="1">
    <location>
        <begin position="65"/>
        <end position="84"/>
    </location>
</feature>
<dbReference type="Proteomes" id="UP000009173">
    <property type="component" value="Plasmid pDVUL01"/>
</dbReference>
<evidence type="ECO:0000313" key="2">
    <source>
        <dbReference type="EMBL" id="ABM30032.1"/>
    </source>
</evidence>
<organism evidence="2 3">
    <name type="scientific">Nitratidesulfovibrio vulgaris (strain DP4)</name>
    <name type="common">Desulfovibrio vulgaris</name>
    <dbReference type="NCBI Taxonomy" id="391774"/>
    <lineage>
        <taxon>Bacteria</taxon>
        <taxon>Pseudomonadati</taxon>
        <taxon>Thermodesulfobacteriota</taxon>
        <taxon>Desulfovibrionia</taxon>
        <taxon>Desulfovibrionales</taxon>
        <taxon>Desulfovibrionaceae</taxon>
        <taxon>Nitratidesulfovibrio</taxon>
    </lineage>
</organism>
<dbReference type="Gene3D" id="3.40.50.2300">
    <property type="match status" value="2"/>
</dbReference>
<keyword evidence="1" id="KW-0812">Transmembrane</keyword>
<geneLocation type="plasmid" evidence="2 3">
    <name>pDVUL01</name>
</geneLocation>
<dbReference type="KEGG" id="dvl:Dvul_3021"/>
<protein>
    <recommendedName>
        <fullName evidence="4">ABC transporter substrate-binding protein</fullName>
    </recommendedName>
</protein>
<dbReference type="AlphaFoldDB" id="A0A0H3ABN6"/>
<name>A0A0H3ABN6_NITV4</name>
<dbReference type="InterPro" id="IPR007487">
    <property type="entry name" value="ABC_transpt-TYRBP-like"/>
</dbReference>
<keyword evidence="2" id="KW-0614">Plasmid</keyword>
<keyword evidence="1" id="KW-0472">Membrane</keyword>
<proteinExistence type="predicted"/>
<evidence type="ECO:0008006" key="4">
    <source>
        <dbReference type="Google" id="ProtNLM"/>
    </source>
</evidence>
<dbReference type="EMBL" id="CP000528">
    <property type="protein sequence ID" value="ABM30032.1"/>
    <property type="molecule type" value="Genomic_DNA"/>
</dbReference>
<evidence type="ECO:0000256" key="1">
    <source>
        <dbReference type="SAM" id="Phobius"/>
    </source>
</evidence>
<dbReference type="PANTHER" id="PTHR35271">
    <property type="entry name" value="ABC TRANSPORTER, SUBSTRATE-BINDING LIPOPROTEIN-RELATED"/>
    <property type="match status" value="1"/>
</dbReference>
<dbReference type="Pfam" id="PF04392">
    <property type="entry name" value="ABC_sub_bind"/>
    <property type="match status" value="1"/>
</dbReference>
<dbReference type="PANTHER" id="PTHR35271:SF1">
    <property type="entry name" value="ABC TRANSPORTER, SUBSTRATE-BINDING LIPOPROTEIN"/>
    <property type="match status" value="1"/>
</dbReference>
<sequence>MQHDAAGGRGRVQLRADSVLGCTLACPMRVDKGRHLYIECMKSCCRLARGGRDVGRPCPGFFMRWPVACLFCILSLCVVATALADAVAPARPALLFVVHSYDDDFIWCRNIDRGLQTALRGFPVTIRTFHLDAKHDLDPASQRRKALAIATRITEEKPQVVVAVDDAVQELLVVPHLLGRDTPQVVFCGVNAPLARYGYPAPNVTGVSERWHVRESLSLLRKIVPTARRVVLLTDGSESSDYMLADIRADLRQGGPYAVEDFSIRQVQTFQQWQKAVLASQEGQGLAFGLYFSLRDEATGSVVPAEAVARWTDTVNRVPTVGFADYVREHGQLCGVLESAHEQGLIAGGMARLLFDPMLRAQTLPLRTNQEGIVFLNLKTAERLGVSVPFEIIQSASEVIQ</sequence>
<reference evidence="3" key="1">
    <citation type="journal article" date="2009" name="Environ. Microbiol.">
        <title>Contribution of mobile genetic elements to Desulfovibrio vulgaris genome plasticity.</title>
        <authorList>
            <person name="Walker C.B."/>
            <person name="Stolyar S."/>
            <person name="Chivian D."/>
            <person name="Pinel N."/>
            <person name="Gabster J.A."/>
            <person name="Dehal P.S."/>
            <person name="He Z."/>
            <person name="Yang Z.K."/>
            <person name="Yen H.C."/>
            <person name="Zhou J."/>
            <person name="Wall J.D."/>
            <person name="Hazen T.C."/>
            <person name="Arkin A.P."/>
            <person name="Stahl D.A."/>
        </authorList>
    </citation>
    <scope>NUCLEOTIDE SEQUENCE [LARGE SCALE GENOMIC DNA]</scope>
    <source>
        <strain evidence="3">DP4</strain>
        <plasmid evidence="3">Plasmid pDVUL01</plasmid>
    </source>
</reference>
<keyword evidence="1" id="KW-1133">Transmembrane helix</keyword>
<gene>
    <name evidence="2" type="ordered locus">Dvul_3021</name>
</gene>